<accession>A0AAW0XMI1</accession>
<feature type="domain" description="Reverse transcriptase" evidence="1">
    <location>
        <begin position="1"/>
        <end position="201"/>
    </location>
</feature>
<dbReference type="GO" id="GO:0071897">
    <property type="term" value="P:DNA biosynthetic process"/>
    <property type="evidence" value="ECO:0007669"/>
    <property type="project" value="UniProtKB-ARBA"/>
</dbReference>
<proteinExistence type="predicted"/>
<dbReference type="SUPFAM" id="SSF56672">
    <property type="entry name" value="DNA/RNA polymerases"/>
    <property type="match status" value="1"/>
</dbReference>
<evidence type="ECO:0000259" key="1">
    <source>
        <dbReference type="PROSITE" id="PS50878"/>
    </source>
</evidence>
<sequence length="226" mass="25520">FRTGRSCLSQLLDHYDKVLNALEDKKNVDVIYTDFAKAFDKCDHGVIAHKMRAKGIAGKVGRWIYNFLTNRTQRVVVNRVKSEAATVKSSVPQGTVLAPIVFLILISDIDKDVSHSTVSSFADDTRICMTVSSIADTARLQADINQIFQWAAENNMKFNDEKFQLLRYGKHEEIKSSSEYKTNSGHKIERNTNVKDLGVIMSEDLTFKDHNIVSIASARKMTGWIM</sequence>
<keyword evidence="3" id="KW-1185">Reference proteome</keyword>
<comment type="caution">
    <text evidence="2">The sequence shown here is derived from an EMBL/GenBank/DDBJ whole genome shotgun (WGS) entry which is preliminary data.</text>
</comment>
<protein>
    <recommendedName>
        <fullName evidence="1">Reverse transcriptase domain-containing protein</fullName>
    </recommendedName>
</protein>
<dbReference type="EMBL" id="JARKIK010000018">
    <property type="protein sequence ID" value="KAK8745785.1"/>
    <property type="molecule type" value="Genomic_DNA"/>
</dbReference>
<dbReference type="Proteomes" id="UP001445076">
    <property type="component" value="Unassembled WGS sequence"/>
</dbReference>
<reference evidence="2 3" key="1">
    <citation type="journal article" date="2024" name="BMC Genomics">
        <title>Genome assembly of redclaw crayfish (Cherax quadricarinatus) provides insights into its immune adaptation and hypoxia tolerance.</title>
        <authorList>
            <person name="Liu Z."/>
            <person name="Zheng J."/>
            <person name="Li H."/>
            <person name="Fang K."/>
            <person name="Wang S."/>
            <person name="He J."/>
            <person name="Zhou D."/>
            <person name="Weng S."/>
            <person name="Chi M."/>
            <person name="Gu Z."/>
            <person name="He J."/>
            <person name="Li F."/>
            <person name="Wang M."/>
        </authorList>
    </citation>
    <scope>NUCLEOTIDE SEQUENCE [LARGE SCALE GENOMIC DNA]</scope>
    <source>
        <strain evidence="2">ZL_2023a</strain>
    </source>
</reference>
<gene>
    <name evidence="2" type="ORF">OTU49_000008</name>
</gene>
<dbReference type="InterPro" id="IPR043502">
    <property type="entry name" value="DNA/RNA_pol_sf"/>
</dbReference>
<name>A0AAW0XMI1_CHEQU</name>
<dbReference type="PANTHER" id="PTHR33332">
    <property type="entry name" value="REVERSE TRANSCRIPTASE DOMAIN-CONTAINING PROTEIN"/>
    <property type="match status" value="1"/>
</dbReference>
<organism evidence="2 3">
    <name type="scientific">Cherax quadricarinatus</name>
    <name type="common">Australian red claw crayfish</name>
    <dbReference type="NCBI Taxonomy" id="27406"/>
    <lineage>
        <taxon>Eukaryota</taxon>
        <taxon>Metazoa</taxon>
        <taxon>Ecdysozoa</taxon>
        <taxon>Arthropoda</taxon>
        <taxon>Crustacea</taxon>
        <taxon>Multicrustacea</taxon>
        <taxon>Malacostraca</taxon>
        <taxon>Eumalacostraca</taxon>
        <taxon>Eucarida</taxon>
        <taxon>Decapoda</taxon>
        <taxon>Pleocyemata</taxon>
        <taxon>Astacidea</taxon>
        <taxon>Parastacoidea</taxon>
        <taxon>Parastacidae</taxon>
        <taxon>Cherax</taxon>
    </lineage>
</organism>
<dbReference type="Pfam" id="PF00078">
    <property type="entry name" value="RVT_1"/>
    <property type="match status" value="1"/>
</dbReference>
<dbReference type="PROSITE" id="PS50878">
    <property type="entry name" value="RT_POL"/>
    <property type="match status" value="1"/>
</dbReference>
<evidence type="ECO:0000313" key="2">
    <source>
        <dbReference type="EMBL" id="KAK8745785.1"/>
    </source>
</evidence>
<feature type="non-terminal residue" evidence="2">
    <location>
        <position position="1"/>
    </location>
</feature>
<evidence type="ECO:0000313" key="3">
    <source>
        <dbReference type="Proteomes" id="UP001445076"/>
    </source>
</evidence>
<dbReference type="InterPro" id="IPR000477">
    <property type="entry name" value="RT_dom"/>
</dbReference>
<dbReference type="AlphaFoldDB" id="A0AAW0XMI1"/>